<comment type="caution">
    <text evidence="3">The sequence shown here is derived from an EMBL/GenBank/DDBJ whole genome shotgun (WGS) entry which is preliminary data.</text>
</comment>
<accession>A0ABU2Y3I8</accession>
<keyword evidence="1" id="KW-0812">Transmembrane</keyword>
<dbReference type="EMBL" id="JAVRHV010000002">
    <property type="protein sequence ID" value="MDT0552774.1"/>
    <property type="molecule type" value="Genomic_DNA"/>
</dbReference>
<evidence type="ECO:0000256" key="1">
    <source>
        <dbReference type="SAM" id="Phobius"/>
    </source>
</evidence>
<dbReference type="Pfam" id="PF02517">
    <property type="entry name" value="Rce1-like"/>
    <property type="match status" value="1"/>
</dbReference>
<feature type="transmembrane region" description="Helical" evidence="1">
    <location>
        <begin position="38"/>
        <end position="59"/>
    </location>
</feature>
<reference evidence="3 4" key="1">
    <citation type="submission" date="2023-09" db="EMBL/GenBank/DDBJ databases">
        <authorList>
            <person name="Rey-Velasco X."/>
        </authorList>
    </citation>
    <scope>NUCLEOTIDE SEQUENCE [LARGE SCALE GENOMIC DNA]</scope>
    <source>
        <strain evidence="3 4">P050</strain>
    </source>
</reference>
<proteinExistence type="predicted"/>
<dbReference type="RefSeq" id="WP_311592709.1">
    <property type="nucleotide sequence ID" value="NZ_JAVRHV010000002.1"/>
</dbReference>
<dbReference type="GO" id="GO:0016787">
    <property type="term" value="F:hydrolase activity"/>
    <property type="evidence" value="ECO:0007669"/>
    <property type="project" value="UniProtKB-KW"/>
</dbReference>
<dbReference type="EC" id="3.4.-.-" evidence="3"/>
<feature type="transmembrane region" description="Helical" evidence="1">
    <location>
        <begin position="111"/>
        <end position="129"/>
    </location>
</feature>
<dbReference type="InterPro" id="IPR003675">
    <property type="entry name" value="Rce1/LyrA-like_dom"/>
</dbReference>
<protein>
    <submittedName>
        <fullName evidence="3">CPBP family intramembrane glutamic endopeptidase</fullName>
        <ecNumber evidence="3">3.4.-.-</ecNumber>
    </submittedName>
</protein>
<evidence type="ECO:0000259" key="2">
    <source>
        <dbReference type="Pfam" id="PF02517"/>
    </source>
</evidence>
<sequence length="231" mass="26418">MLGLLGIIVVSWGLLYFFEKKQINALGFTPIKKRFKEFTLGLVIIGVITLTNIYFATIFKQFEWQINGSFSLTDIGNSFIYHLRSALTEDLVFRGAILYILIQKIGASKGIWLSAFIFGIYHIFSYGMLNERIVPIVYITIVTGLTGYVWAYTFYKTKSIMMGLGFHLGSNFITTLFYKSQPYGELLFTKVAQIELSEWNQFYVSLLNGLFPSITTLIIVIFLLKKEIITP</sequence>
<dbReference type="PANTHER" id="PTHR39430:SF1">
    <property type="entry name" value="PROTEASE"/>
    <property type="match status" value="1"/>
</dbReference>
<feature type="transmembrane region" description="Helical" evidence="1">
    <location>
        <begin position="160"/>
        <end position="178"/>
    </location>
</feature>
<name>A0ABU2Y3I8_9FLAO</name>
<dbReference type="Proteomes" id="UP001252186">
    <property type="component" value="Unassembled WGS sequence"/>
</dbReference>
<feature type="transmembrane region" description="Helical" evidence="1">
    <location>
        <begin position="202"/>
        <end position="224"/>
    </location>
</feature>
<gene>
    <name evidence="3" type="ORF">RM519_05910</name>
</gene>
<keyword evidence="4" id="KW-1185">Reference proteome</keyword>
<feature type="transmembrane region" description="Helical" evidence="1">
    <location>
        <begin position="135"/>
        <end position="153"/>
    </location>
</feature>
<feature type="domain" description="CAAX prenyl protease 2/Lysostaphin resistance protein A-like" evidence="2">
    <location>
        <begin position="78"/>
        <end position="173"/>
    </location>
</feature>
<keyword evidence="1" id="KW-0472">Membrane</keyword>
<evidence type="ECO:0000313" key="3">
    <source>
        <dbReference type="EMBL" id="MDT0552774.1"/>
    </source>
</evidence>
<organism evidence="3 4">
    <name type="scientific">Urechidicola vernalis</name>
    <dbReference type="NCBI Taxonomy" id="3075600"/>
    <lineage>
        <taxon>Bacteria</taxon>
        <taxon>Pseudomonadati</taxon>
        <taxon>Bacteroidota</taxon>
        <taxon>Flavobacteriia</taxon>
        <taxon>Flavobacteriales</taxon>
        <taxon>Flavobacteriaceae</taxon>
        <taxon>Urechidicola</taxon>
    </lineage>
</organism>
<evidence type="ECO:0000313" key="4">
    <source>
        <dbReference type="Proteomes" id="UP001252186"/>
    </source>
</evidence>
<keyword evidence="3" id="KW-0378">Hydrolase</keyword>
<keyword evidence="1" id="KW-1133">Transmembrane helix</keyword>
<dbReference type="PANTHER" id="PTHR39430">
    <property type="entry name" value="MEMBRANE-ASSOCIATED PROTEASE-RELATED"/>
    <property type="match status" value="1"/>
</dbReference>